<protein>
    <submittedName>
        <fullName evidence="2">Uncharacterized protein</fullName>
    </submittedName>
</protein>
<dbReference type="EMBL" id="FOMB01000004">
    <property type="protein sequence ID" value="SFC34933.1"/>
    <property type="molecule type" value="Genomic_DNA"/>
</dbReference>
<reference evidence="1 3" key="1">
    <citation type="submission" date="2015-03" db="EMBL/GenBank/DDBJ databases">
        <authorList>
            <person name="Lepp D."/>
            <person name="Hassan Y.I."/>
            <person name="Li X.-Z."/>
            <person name="Zhou T."/>
        </authorList>
    </citation>
    <scope>NUCLEOTIDE SEQUENCE [LARGE SCALE GENOMIC DNA]</scope>
    <source>
        <strain evidence="1 3">Cr7-05</strain>
    </source>
</reference>
<dbReference type="Proteomes" id="UP000182258">
    <property type="component" value="Unassembled WGS sequence"/>
</dbReference>
<sequence>MRVPSIGLKLDERLIIREGYRIAEHMMRNFRDPPTTIEIVSQWLASARQTMIGLYRPIDRG</sequence>
<name>A0A0F5PUV3_9HYPH</name>
<dbReference type="AlphaFoldDB" id="A0A0F5PUV3"/>
<accession>A0A0F5PUV3</accession>
<dbReference type="PATRIC" id="fig|728005.3.peg.1296"/>
<dbReference type="RefSeq" id="WP_046171899.1">
    <property type="nucleotide sequence ID" value="NZ_FOMB01000004.1"/>
</dbReference>
<dbReference type="Proteomes" id="UP000033519">
    <property type="component" value="Unassembled WGS sequence"/>
</dbReference>
<dbReference type="OrthoDB" id="7951000at2"/>
<evidence type="ECO:0000313" key="2">
    <source>
        <dbReference type="EMBL" id="SFC34933.1"/>
    </source>
</evidence>
<evidence type="ECO:0000313" key="4">
    <source>
        <dbReference type="Proteomes" id="UP000182258"/>
    </source>
</evidence>
<proteinExistence type="predicted"/>
<dbReference type="EMBL" id="LAPV01000141">
    <property type="protein sequence ID" value="KKC32166.1"/>
    <property type="molecule type" value="Genomic_DNA"/>
</dbReference>
<keyword evidence="3" id="KW-1185">Reference proteome</keyword>
<organism evidence="2 4">
    <name type="scientific">Devosia psychrophila</name>
    <dbReference type="NCBI Taxonomy" id="728005"/>
    <lineage>
        <taxon>Bacteria</taxon>
        <taxon>Pseudomonadati</taxon>
        <taxon>Pseudomonadota</taxon>
        <taxon>Alphaproteobacteria</taxon>
        <taxon>Hyphomicrobiales</taxon>
        <taxon>Devosiaceae</taxon>
        <taxon>Devosia</taxon>
    </lineage>
</organism>
<evidence type="ECO:0000313" key="3">
    <source>
        <dbReference type="Proteomes" id="UP000033519"/>
    </source>
</evidence>
<evidence type="ECO:0000313" key="1">
    <source>
        <dbReference type="EMBL" id="KKC32166.1"/>
    </source>
</evidence>
<gene>
    <name evidence="2" type="ORF">SAMN04488059_10474</name>
    <name evidence="1" type="ORF">WH91_15480</name>
</gene>
<reference evidence="2 4" key="2">
    <citation type="submission" date="2016-10" db="EMBL/GenBank/DDBJ databases">
        <authorList>
            <person name="de Groot N.N."/>
        </authorList>
    </citation>
    <scope>NUCLEOTIDE SEQUENCE [LARGE SCALE GENOMIC DNA]</scope>
    <source>
        <strain evidence="2 4">CGMCC 1.10210</strain>
    </source>
</reference>